<dbReference type="Pfam" id="PF12311">
    <property type="entry name" value="DUF3632"/>
    <property type="match status" value="1"/>
</dbReference>
<accession>A0A5N5QUI4</accession>
<keyword evidence="3" id="KW-1185">Reference proteome</keyword>
<dbReference type="AlphaFoldDB" id="A0A5N5QUI4"/>
<dbReference type="OrthoDB" id="3350591at2759"/>
<dbReference type="Proteomes" id="UP000383932">
    <property type="component" value="Unassembled WGS sequence"/>
</dbReference>
<organism evidence="2 3">
    <name type="scientific">Ceratobasidium theobromae</name>
    <dbReference type="NCBI Taxonomy" id="1582974"/>
    <lineage>
        <taxon>Eukaryota</taxon>
        <taxon>Fungi</taxon>
        <taxon>Dikarya</taxon>
        <taxon>Basidiomycota</taxon>
        <taxon>Agaricomycotina</taxon>
        <taxon>Agaricomycetes</taxon>
        <taxon>Cantharellales</taxon>
        <taxon>Ceratobasidiaceae</taxon>
        <taxon>Ceratobasidium</taxon>
    </lineage>
</organism>
<dbReference type="PANTHER" id="PTHR38797:SF4">
    <property type="entry name" value="NUCLEAR PORE COMPLEX PROTEIN NUP85"/>
    <property type="match status" value="1"/>
</dbReference>
<feature type="region of interest" description="Disordered" evidence="1">
    <location>
        <begin position="145"/>
        <end position="166"/>
    </location>
</feature>
<evidence type="ECO:0000313" key="3">
    <source>
        <dbReference type="Proteomes" id="UP000383932"/>
    </source>
</evidence>
<evidence type="ECO:0000313" key="2">
    <source>
        <dbReference type="EMBL" id="KAB5594836.1"/>
    </source>
</evidence>
<dbReference type="InterPro" id="IPR022085">
    <property type="entry name" value="OpdG"/>
</dbReference>
<dbReference type="PANTHER" id="PTHR38797">
    <property type="entry name" value="NUCLEAR PORE COMPLEX PROTEIN NUP85-RELATED"/>
    <property type="match status" value="1"/>
</dbReference>
<sequence>MDDTTVQDLKNTIEEISAKIIPQTLEEFDAIGSADDVIRMLHDFVKAHCNDLPATHHNPDSKRDTPGAETFFWTLWETAFKEMGKWELEGHESSPHVIKAIAFVNALRAQPKGKSIWTIWGEDVDITSCPLLGPSIREANNGPFYYTGPDDSETSRPDVQNALAGAGSGDSTKECVLLALRRRREWLALQAFIARLVSDVGDNSYLRHGIWAARDGLEDWPLEPPVITSEPATEDPLDREDTAAYRALMVEGAAIWLCLAAPQLYSCAEIWGPNGNPDWKANQGAPGRGGARWKGVDGMDPEKQRWKLWKEVLLEVVTWYDKEASEGRVKGWRVKEVAVKALKAMDAAEQQ</sequence>
<dbReference type="EMBL" id="SSOP01000015">
    <property type="protein sequence ID" value="KAB5594836.1"/>
    <property type="molecule type" value="Genomic_DNA"/>
</dbReference>
<protein>
    <submittedName>
        <fullName evidence="2">UCH domain-containing protein</fullName>
    </submittedName>
</protein>
<name>A0A5N5QUI4_9AGAM</name>
<proteinExistence type="predicted"/>
<reference evidence="2 3" key="1">
    <citation type="journal article" date="2019" name="Fungal Biol. Biotechnol.">
        <title>Draft genome sequence of fastidious pathogen Ceratobasidium theobromae, which causes vascular-streak dieback in Theobroma cacao.</title>
        <authorList>
            <person name="Ali S.S."/>
            <person name="Asman A."/>
            <person name="Shao J."/>
            <person name="Firmansyah A.P."/>
            <person name="Susilo A.W."/>
            <person name="Rosmana A."/>
            <person name="McMahon P."/>
            <person name="Junaid M."/>
            <person name="Guest D."/>
            <person name="Kheng T.Y."/>
            <person name="Meinhardt L.W."/>
            <person name="Bailey B.A."/>
        </authorList>
    </citation>
    <scope>NUCLEOTIDE SEQUENCE [LARGE SCALE GENOMIC DNA]</scope>
    <source>
        <strain evidence="2 3">CT2</strain>
    </source>
</reference>
<evidence type="ECO:0000256" key="1">
    <source>
        <dbReference type="SAM" id="MobiDB-lite"/>
    </source>
</evidence>
<comment type="caution">
    <text evidence="2">The sequence shown here is derived from an EMBL/GenBank/DDBJ whole genome shotgun (WGS) entry which is preliminary data.</text>
</comment>
<gene>
    <name evidence="2" type="ORF">CTheo_1651</name>
</gene>
<dbReference type="InterPro" id="IPR053204">
    <property type="entry name" value="Oxopyrrolidines_Biosynth-assoc"/>
</dbReference>